<comment type="caution">
    <text evidence="1">The sequence shown here is derived from an EMBL/GenBank/DDBJ whole genome shotgun (WGS) entry which is preliminary data.</text>
</comment>
<organism evidence="1 2">
    <name type="scientific">Eragrostis curvula</name>
    <name type="common">weeping love grass</name>
    <dbReference type="NCBI Taxonomy" id="38414"/>
    <lineage>
        <taxon>Eukaryota</taxon>
        <taxon>Viridiplantae</taxon>
        <taxon>Streptophyta</taxon>
        <taxon>Embryophyta</taxon>
        <taxon>Tracheophyta</taxon>
        <taxon>Spermatophyta</taxon>
        <taxon>Magnoliopsida</taxon>
        <taxon>Liliopsida</taxon>
        <taxon>Poales</taxon>
        <taxon>Poaceae</taxon>
        <taxon>PACMAD clade</taxon>
        <taxon>Chloridoideae</taxon>
        <taxon>Eragrostideae</taxon>
        <taxon>Eragrostidinae</taxon>
        <taxon>Eragrostis</taxon>
    </lineage>
</organism>
<reference evidence="1 2" key="1">
    <citation type="journal article" date="2019" name="Sci. Rep.">
        <title>A high-quality genome of Eragrostis curvula grass provides insights into Poaceae evolution and supports new strategies to enhance forage quality.</title>
        <authorList>
            <person name="Carballo J."/>
            <person name="Santos B.A.C.M."/>
            <person name="Zappacosta D."/>
            <person name="Garbus I."/>
            <person name="Selva J.P."/>
            <person name="Gallo C.A."/>
            <person name="Diaz A."/>
            <person name="Albertini E."/>
            <person name="Caccamo M."/>
            <person name="Echenique V."/>
        </authorList>
    </citation>
    <scope>NUCLEOTIDE SEQUENCE [LARGE SCALE GENOMIC DNA]</scope>
    <source>
        <strain evidence="2">cv. Victoria</strain>
        <tissue evidence="1">Leaf</tissue>
    </source>
</reference>
<dbReference type="EMBL" id="RWGY01000004">
    <property type="protein sequence ID" value="TVU45090.1"/>
    <property type="molecule type" value="Genomic_DNA"/>
</dbReference>
<dbReference type="Gramene" id="TVU45090">
    <property type="protein sequence ID" value="TVU45090"/>
    <property type="gene ID" value="EJB05_04561"/>
</dbReference>
<accession>A0A5J9WCF9</accession>
<dbReference type="AlphaFoldDB" id="A0A5J9WCF9"/>
<keyword evidence="2" id="KW-1185">Reference proteome</keyword>
<name>A0A5J9WCF9_9POAL</name>
<protein>
    <submittedName>
        <fullName evidence="1">Uncharacterized protein</fullName>
    </submittedName>
</protein>
<evidence type="ECO:0000313" key="2">
    <source>
        <dbReference type="Proteomes" id="UP000324897"/>
    </source>
</evidence>
<sequence>MESVADARSAVACKKQDGGAMDAVLRDGGASVLDNHSALSVGDAVVLACEVPTDPGRSTSMEALKTACEFSKTGHDRCKVLVDVVRFTWRNGLKGSDCGWTARNNKKFGASVSHPKRQTRDLAALVASTHESFLIQVLASVQNDVAWRHAALYLKTSLKYMAALWRVPGCQRTPRTIGGEIQWTKDWGSRERACG</sequence>
<evidence type="ECO:0000313" key="1">
    <source>
        <dbReference type="EMBL" id="TVU45090.1"/>
    </source>
</evidence>
<proteinExistence type="predicted"/>
<gene>
    <name evidence="1" type="ORF">EJB05_04561</name>
</gene>
<dbReference type="Proteomes" id="UP000324897">
    <property type="component" value="Chromosome 5"/>
</dbReference>